<evidence type="ECO:0000313" key="3">
    <source>
        <dbReference type="RefSeq" id="XP_010445738.1"/>
    </source>
</evidence>
<name>A0ABM0USU8_CAMSA</name>
<accession>A0ABM0USU8</accession>
<organism evidence="2 3">
    <name type="scientific">Camelina sativa</name>
    <name type="common">False flax</name>
    <name type="synonym">Myagrum sativum</name>
    <dbReference type="NCBI Taxonomy" id="90675"/>
    <lineage>
        <taxon>Eukaryota</taxon>
        <taxon>Viridiplantae</taxon>
        <taxon>Streptophyta</taxon>
        <taxon>Embryophyta</taxon>
        <taxon>Tracheophyta</taxon>
        <taxon>Spermatophyta</taxon>
        <taxon>Magnoliopsida</taxon>
        <taxon>eudicotyledons</taxon>
        <taxon>Gunneridae</taxon>
        <taxon>Pentapetalae</taxon>
        <taxon>rosids</taxon>
        <taxon>malvids</taxon>
        <taxon>Brassicales</taxon>
        <taxon>Brassicaceae</taxon>
        <taxon>Camelineae</taxon>
        <taxon>Camelina</taxon>
    </lineage>
</organism>
<sequence length="204" mass="23601">MGMLAMLKQICEIKMMTVVHVSMMFCYEQMKPIRVTKRSGVVRYSSVNIRTLSTSCCFLSKDDLILKSLGMDHLCEKTKVILDFRCLDEEDCDCEYQDKSWVEEVVDTCLSSSPVKVIKIFNFGEICYPEEDIKDQIKQVMQFLKTMPELEQMILYYDTPEDEDLMKLYKGLHELPTVASANCEVRLIFPNLSTTISIRKGNLL</sequence>
<reference evidence="2" key="1">
    <citation type="journal article" date="2014" name="Nat. Commun.">
        <title>The emerging biofuel crop Camelina sativa retains a highly undifferentiated hexaploid genome structure.</title>
        <authorList>
            <person name="Kagale S."/>
            <person name="Koh C."/>
            <person name="Nixon J."/>
            <person name="Bollina V."/>
            <person name="Clarke W.E."/>
            <person name="Tuteja R."/>
            <person name="Spillane C."/>
            <person name="Robinson S.J."/>
            <person name="Links M.G."/>
            <person name="Clarke C."/>
            <person name="Higgins E.E."/>
            <person name="Huebert T."/>
            <person name="Sharpe A.G."/>
            <person name="Parkin I.A."/>
        </authorList>
    </citation>
    <scope>NUCLEOTIDE SEQUENCE [LARGE SCALE GENOMIC DNA]</scope>
    <source>
        <strain evidence="2">cv. DH55</strain>
    </source>
</reference>
<dbReference type="GeneID" id="104728463"/>
<evidence type="ECO:0000313" key="2">
    <source>
        <dbReference type="Proteomes" id="UP000694864"/>
    </source>
</evidence>
<dbReference type="RefSeq" id="XP_010445738.1">
    <property type="nucleotide sequence ID" value="XM_010447436.1"/>
</dbReference>
<reference evidence="3" key="2">
    <citation type="submission" date="2025-08" db="UniProtKB">
        <authorList>
            <consortium name="RefSeq"/>
        </authorList>
    </citation>
    <scope>IDENTIFICATION</scope>
    <source>
        <tissue evidence="3">Leaf</tissue>
    </source>
</reference>
<dbReference type="Proteomes" id="UP000694864">
    <property type="component" value="Chromosome 11"/>
</dbReference>
<dbReference type="SMART" id="SM00579">
    <property type="entry name" value="FBD"/>
    <property type="match status" value="1"/>
</dbReference>
<evidence type="ECO:0000259" key="1">
    <source>
        <dbReference type="SMART" id="SM00579"/>
    </source>
</evidence>
<gene>
    <name evidence="3" type="primary">LOC104728463</name>
</gene>
<protein>
    <submittedName>
        <fullName evidence="3">F-box/LRR-repeat protein At4g00320</fullName>
    </submittedName>
</protein>
<feature type="domain" description="FBD" evidence="1">
    <location>
        <begin position="108"/>
        <end position="188"/>
    </location>
</feature>
<keyword evidence="2" id="KW-1185">Reference proteome</keyword>
<proteinExistence type="predicted"/>
<dbReference type="InterPro" id="IPR006566">
    <property type="entry name" value="FBD"/>
</dbReference>